<dbReference type="InterPro" id="IPR029062">
    <property type="entry name" value="Class_I_gatase-like"/>
</dbReference>
<keyword evidence="1" id="KW-0808">Transferase</keyword>
<dbReference type="Proteomes" id="UP000250166">
    <property type="component" value="Unassembled WGS sequence"/>
</dbReference>
<dbReference type="Pfam" id="PF07722">
    <property type="entry name" value="Peptidase_C26"/>
    <property type="match status" value="1"/>
</dbReference>
<dbReference type="RefSeq" id="WP_112058365.1">
    <property type="nucleotide sequence ID" value="NZ_UAWL01000006.1"/>
</dbReference>
<accession>A0A2X3B8K2</accession>
<dbReference type="GO" id="GO:0016740">
    <property type="term" value="F:transferase activity"/>
    <property type="evidence" value="ECO:0007669"/>
    <property type="project" value="UniProtKB-KW"/>
</dbReference>
<dbReference type="SUPFAM" id="SSF52317">
    <property type="entry name" value="Class I glutamine amidotransferase-like"/>
    <property type="match status" value="1"/>
</dbReference>
<dbReference type="AlphaFoldDB" id="A0A2X3B8K2"/>
<organism evidence="1 2">
    <name type="scientific">Helicobacter fennelliae</name>
    <dbReference type="NCBI Taxonomy" id="215"/>
    <lineage>
        <taxon>Bacteria</taxon>
        <taxon>Pseudomonadati</taxon>
        <taxon>Campylobacterota</taxon>
        <taxon>Epsilonproteobacteria</taxon>
        <taxon>Campylobacterales</taxon>
        <taxon>Helicobacteraceae</taxon>
        <taxon>Helicobacter</taxon>
    </lineage>
</organism>
<reference evidence="1 2" key="1">
    <citation type="submission" date="2018-06" db="EMBL/GenBank/DDBJ databases">
        <authorList>
            <consortium name="Pathogen Informatics"/>
            <person name="Doyle S."/>
        </authorList>
    </citation>
    <scope>NUCLEOTIDE SEQUENCE [LARGE SCALE GENOMIC DNA]</scope>
    <source>
        <strain evidence="1 2">NCTC13102</strain>
    </source>
</reference>
<gene>
    <name evidence="1" type="ORF">NCTC13102_00527</name>
</gene>
<sequence length="218" mass="25155">MNYIGITQRLIQHTAYNEIRECLAQDWGRFFACELKDFLPLPLSYEIDFSHYSPLLSGVILSGGNDLGVFCDDRLSQIRDNYEYTIIKHCIKHNIPLLGVCRGAQILAHFFDSTLKACSGHTQAHLVYSATSTFYVNSFHHYCITHLGADLIELVAAKRCDYSDRSLDSHQYSIEGFRHKSKAFFGIMWHIEREKGLENTEILDSYLECVKKFKENKQ</sequence>
<dbReference type="InterPro" id="IPR011697">
    <property type="entry name" value="Peptidase_C26"/>
</dbReference>
<dbReference type="Gene3D" id="3.40.50.880">
    <property type="match status" value="1"/>
</dbReference>
<dbReference type="NCBIfam" id="NF045546">
    <property type="entry name" value="GCDPHdlase"/>
    <property type="match status" value="1"/>
</dbReference>
<protein>
    <submittedName>
        <fullName evidence="1">Putative glutamine amidotransferase class-I</fullName>
    </submittedName>
</protein>
<name>A0A2X3B8K2_9HELI</name>
<proteinExistence type="predicted"/>
<dbReference type="GO" id="GO:0016787">
    <property type="term" value="F:hydrolase activity"/>
    <property type="evidence" value="ECO:0007669"/>
    <property type="project" value="InterPro"/>
</dbReference>
<dbReference type="PROSITE" id="PS51273">
    <property type="entry name" value="GATASE_TYPE_1"/>
    <property type="match status" value="1"/>
</dbReference>
<dbReference type="EMBL" id="UAWL01000006">
    <property type="protein sequence ID" value="SQB98077.1"/>
    <property type="molecule type" value="Genomic_DNA"/>
</dbReference>
<evidence type="ECO:0000313" key="1">
    <source>
        <dbReference type="EMBL" id="SQB98077.1"/>
    </source>
</evidence>
<keyword evidence="1" id="KW-0315">Glutamine amidotransferase</keyword>
<evidence type="ECO:0000313" key="2">
    <source>
        <dbReference type="Proteomes" id="UP000250166"/>
    </source>
</evidence>
<dbReference type="InterPro" id="IPR054647">
    <property type="entry name" value="GCDPHdlase"/>
</dbReference>